<sequence length="51" mass="6302">MNTYLEKELFIKRIKQNEDRAFVLRDRLYYSINEIMRKDCLLVMDNKTSEN</sequence>
<dbReference type="Proteomes" id="UP000247005">
    <property type="component" value="Unassembled WGS sequence"/>
</dbReference>
<evidence type="ECO:0000313" key="1">
    <source>
        <dbReference type="EMBL" id="POP44440.1"/>
    </source>
</evidence>
<comment type="caution">
    <text evidence="2">The sequence shown here is derived from an EMBL/GenBank/DDBJ whole genome shotgun (WGS) entry which is preliminary data.</text>
</comment>
<protein>
    <submittedName>
        <fullName evidence="2">Rhs core protein</fullName>
    </submittedName>
</protein>
<keyword evidence="3" id="KW-1185">Reference proteome</keyword>
<dbReference type="EMBL" id="PQGE01000010">
    <property type="protein sequence ID" value="POP44440.1"/>
    <property type="molecule type" value="Genomic_DNA"/>
</dbReference>
<proteinExistence type="predicted"/>
<evidence type="ECO:0000313" key="3">
    <source>
        <dbReference type="Proteomes" id="UP000237073"/>
    </source>
</evidence>
<name>A0A2P5GVI7_9ENTR</name>
<gene>
    <name evidence="2" type="ORF">CHU32_02580</name>
    <name evidence="1" type="ORF">CHU33_12690</name>
</gene>
<organism evidence="2 4">
    <name type="scientific">Superficieibacter electus</name>
    <dbReference type="NCBI Taxonomy" id="2022662"/>
    <lineage>
        <taxon>Bacteria</taxon>
        <taxon>Pseudomonadati</taxon>
        <taxon>Pseudomonadota</taxon>
        <taxon>Gammaproteobacteria</taxon>
        <taxon>Enterobacterales</taxon>
        <taxon>Enterobacteriaceae</taxon>
        <taxon>Superficieibacter</taxon>
    </lineage>
</organism>
<accession>A0A2P5GVI7</accession>
<evidence type="ECO:0000313" key="2">
    <source>
        <dbReference type="EMBL" id="POP50575.1"/>
    </source>
</evidence>
<dbReference type="Proteomes" id="UP000237073">
    <property type="component" value="Unassembled WGS sequence"/>
</dbReference>
<reference evidence="3 4" key="1">
    <citation type="submission" date="2018-01" db="EMBL/GenBank/DDBJ databases">
        <title>Superficieibacter electus gen. nov., sp. nov., an extended-spectrum beta-lactamase possessing member of the Enterobacteriaceae family, isolated from intensive care unit surfaces.</title>
        <authorList>
            <person name="Potter R.F."/>
            <person name="D'Souza A.W."/>
        </authorList>
    </citation>
    <scope>NUCLEOTIDE SEQUENCE [LARGE SCALE GENOMIC DNA]</scope>
    <source>
        <strain evidence="2 4">BP-1</strain>
        <strain evidence="1 3">BP-2</strain>
    </source>
</reference>
<dbReference type="AlphaFoldDB" id="A0A2P5GVI7"/>
<evidence type="ECO:0000313" key="4">
    <source>
        <dbReference type="Proteomes" id="UP000247005"/>
    </source>
</evidence>
<dbReference type="EMBL" id="PQGD01000002">
    <property type="protein sequence ID" value="POP50575.1"/>
    <property type="molecule type" value="Genomic_DNA"/>
</dbReference>